<dbReference type="EMBL" id="LHYC01000036">
    <property type="protein sequence ID" value="KXB05054.1"/>
    <property type="molecule type" value="Genomic_DNA"/>
</dbReference>
<dbReference type="AlphaFoldDB" id="A0A133VF69"/>
<accession>A0A133VF69</accession>
<proteinExistence type="predicted"/>
<reference evidence="1 2" key="1">
    <citation type="journal article" date="2016" name="Sci. Rep.">
        <title>Metabolic traits of an uncultured archaeal lineage -MSBL1- from brine pools of the Red Sea.</title>
        <authorList>
            <person name="Mwirichia R."/>
            <person name="Alam I."/>
            <person name="Rashid M."/>
            <person name="Vinu M."/>
            <person name="Ba-Alawi W."/>
            <person name="Anthony Kamau A."/>
            <person name="Kamanda Ngugi D."/>
            <person name="Goker M."/>
            <person name="Klenk H.P."/>
            <person name="Bajic V."/>
            <person name="Stingl U."/>
        </authorList>
    </citation>
    <scope>NUCLEOTIDE SEQUENCE [LARGE SCALE GENOMIC DNA]</scope>
    <source>
        <strain evidence="1">SCGC-AAA382A03</strain>
    </source>
</reference>
<keyword evidence="2" id="KW-1185">Reference proteome</keyword>
<dbReference type="Proteomes" id="UP000070549">
    <property type="component" value="Unassembled WGS sequence"/>
</dbReference>
<protein>
    <recommendedName>
        <fullName evidence="3">Restriction endonuclease</fullName>
    </recommendedName>
</protein>
<sequence>MEDKNLFDDIERDLERPRLDNEPCFEYLNISARIESQKIRELLEQWFKRYPSEHQDDLRGRFRDKDDRIHIGAFFELYLHELMIRSGYEVEVHPDINGTTNHPDFEVLTDELEFYLEATSVM</sequence>
<evidence type="ECO:0008006" key="3">
    <source>
        <dbReference type="Google" id="ProtNLM"/>
    </source>
</evidence>
<gene>
    <name evidence="1" type="ORF">AKJ49_01460</name>
</gene>
<name>A0A133VF69_9EURY</name>
<organism evidence="1 2">
    <name type="scientific">candidate division MSBL1 archaeon SCGC-AAA382A03</name>
    <dbReference type="NCBI Taxonomy" id="1698278"/>
    <lineage>
        <taxon>Archaea</taxon>
        <taxon>Methanobacteriati</taxon>
        <taxon>Methanobacteriota</taxon>
        <taxon>candidate division MSBL1</taxon>
    </lineage>
</organism>
<comment type="caution">
    <text evidence="1">The sequence shown here is derived from an EMBL/GenBank/DDBJ whole genome shotgun (WGS) entry which is preliminary data.</text>
</comment>
<evidence type="ECO:0000313" key="1">
    <source>
        <dbReference type="EMBL" id="KXB05054.1"/>
    </source>
</evidence>
<evidence type="ECO:0000313" key="2">
    <source>
        <dbReference type="Proteomes" id="UP000070549"/>
    </source>
</evidence>